<dbReference type="PROSITE" id="PS51184">
    <property type="entry name" value="JMJC"/>
    <property type="match status" value="1"/>
</dbReference>
<evidence type="ECO:0000313" key="2">
    <source>
        <dbReference type="EMBL" id="MEW4368105.1"/>
    </source>
</evidence>
<comment type="caution">
    <text evidence="2">The sequence shown here is derived from an EMBL/GenBank/DDBJ whole genome shotgun (WGS) entry which is preliminary data.</text>
</comment>
<evidence type="ECO:0000259" key="1">
    <source>
        <dbReference type="PROSITE" id="PS51184"/>
    </source>
</evidence>
<dbReference type="Gene3D" id="2.60.120.650">
    <property type="entry name" value="Cupin"/>
    <property type="match status" value="1"/>
</dbReference>
<dbReference type="InterPro" id="IPR041667">
    <property type="entry name" value="Cupin_8"/>
</dbReference>
<accession>A0ABV3MVA3</accession>
<protein>
    <submittedName>
        <fullName evidence="2">Cupin-like domain-containing protein</fullName>
    </submittedName>
</protein>
<dbReference type="SUPFAM" id="SSF51197">
    <property type="entry name" value="Clavaminate synthase-like"/>
    <property type="match status" value="1"/>
</dbReference>
<name>A0ABV3MVA3_9GAMM</name>
<sequence>MYKFIESDLDPQNLDKKPFKFFHKLRNHPALSLENLSKVLVNLPKGQVMYSKGLDDLNANFDRAHIDQKNGLTIEETIENIRTSDSYIMVRSPEVDPSFKELYQDLIHDIEIVMNEKGVGKKAIEPMLFLFIASPNAFTPFHIDRYSTFLFQIRGSKQVAVFDQFDEGVVPAETRESFADYGPLRPGWSESIDNRAHKFQFSPGEALHIPFIAGHYIKNGPEDVSISMSIIFRTKQSKVWLDAMSVNNRLRTKAKMSVVPVGKFDKKDKLKALLFPAINVLSILKNALRNK</sequence>
<proteinExistence type="predicted"/>
<dbReference type="InterPro" id="IPR003347">
    <property type="entry name" value="JmjC_dom"/>
</dbReference>
<feature type="domain" description="JmjC" evidence="1">
    <location>
        <begin position="81"/>
        <end position="249"/>
    </location>
</feature>
<organism evidence="2 3">
    <name type="scientific">Aliikangiella maris</name>
    <dbReference type="NCBI Taxonomy" id="3162458"/>
    <lineage>
        <taxon>Bacteria</taxon>
        <taxon>Pseudomonadati</taxon>
        <taxon>Pseudomonadota</taxon>
        <taxon>Gammaproteobacteria</taxon>
        <taxon>Oceanospirillales</taxon>
        <taxon>Pleioneaceae</taxon>
        <taxon>Aliikangiella</taxon>
    </lineage>
</organism>
<dbReference type="Pfam" id="PF13621">
    <property type="entry name" value="Cupin_8"/>
    <property type="match status" value="1"/>
</dbReference>
<reference evidence="2 3" key="1">
    <citation type="submission" date="2024-06" db="EMBL/GenBank/DDBJ databases">
        <title>Aliikangiella maris sp. nov., sp. nov., a phycosphere bacterium isolated from seawater and ecosystem role in Phaeocystis globosa blooms.</title>
        <authorList>
            <person name="Li F."/>
        </authorList>
    </citation>
    <scope>NUCLEOTIDE SEQUENCE [LARGE SCALE GENOMIC DNA]</scope>
    <source>
        <strain evidence="2 3">GXAS 306</strain>
    </source>
</reference>
<dbReference type="RefSeq" id="WP_367024443.1">
    <property type="nucleotide sequence ID" value="NZ_JBFDAH010000069.1"/>
</dbReference>
<dbReference type="EMBL" id="JBFDAH010000069">
    <property type="protein sequence ID" value="MEW4368105.1"/>
    <property type="molecule type" value="Genomic_DNA"/>
</dbReference>
<gene>
    <name evidence="2" type="ORF">ABVT42_21780</name>
</gene>
<evidence type="ECO:0000313" key="3">
    <source>
        <dbReference type="Proteomes" id="UP001554427"/>
    </source>
</evidence>
<keyword evidence="3" id="KW-1185">Reference proteome</keyword>
<dbReference type="Proteomes" id="UP001554427">
    <property type="component" value="Unassembled WGS sequence"/>
</dbReference>